<keyword evidence="5" id="KW-0472">Membrane</keyword>
<dbReference type="InterPro" id="IPR000237">
    <property type="entry name" value="GRIP_dom"/>
</dbReference>
<feature type="compositionally biased region" description="Polar residues" evidence="6">
    <location>
        <begin position="209"/>
        <end position="239"/>
    </location>
</feature>
<feature type="region of interest" description="Disordered" evidence="6">
    <location>
        <begin position="164"/>
        <end position="244"/>
    </location>
</feature>
<dbReference type="RefSeq" id="XP_014155131.1">
    <property type="nucleotide sequence ID" value="XM_014299656.1"/>
</dbReference>
<dbReference type="PANTHER" id="PTHR23157">
    <property type="entry name" value="GRIP AND COILED-COIL DOMAIN-CONTAINING PROTEIN 1"/>
    <property type="match status" value="1"/>
</dbReference>
<name>A0A0L0FX63_9EUKA</name>
<evidence type="ECO:0000313" key="8">
    <source>
        <dbReference type="EMBL" id="KNC81229.1"/>
    </source>
</evidence>
<evidence type="ECO:0000256" key="5">
    <source>
        <dbReference type="ARBA" id="ARBA00023136"/>
    </source>
</evidence>
<dbReference type="GO" id="GO:0005794">
    <property type="term" value="C:Golgi apparatus"/>
    <property type="evidence" value="ECO:0007669"/>
    <property type="project" value="TreeGrafter"/>
</dbReference>
<dbReference type="PANTHER" id="PTHR23157:SF25">
    <property type="entry name" value="GRIP AND COILED-COIL DOMAIN-CONTAINING PROTEIN 1"/>
    <property type="match status" value="1"/>
</dbReference>
<dbReference type="InterPro" id="IPR051952">
    <property type="entry name" value="Golgi-autophagy_related"/>
</dbReference>
<accession>A0A0L0FX63</accession>
<dbReference type="STRING" id="667725.A0A0L0FX63"/>
<evidence type="ECO:0000313" key="9">
    <source>
        <dbReference type="Proteomes" id="UP000054560"/>
    </source>
</evidence>
<gene>
    <name evidence="8" type="ORF">SARC_06441</name>
</gene>
<dbReference type="eggNOG" id="KOG0864">
    <property type="taxonomic scope" value="Eukaryota"/>
</dbReference>
<dbReference type="Proteomes" id="UP000054560">
    <property type="component" value="Unassembled WGS sequence"/>
</dbReference>
<feature type="domain" description="GRIP" evidence="7">
    <location>
        <begin position="289"/>
        <end position="339"/>
    </location>
</feature>
<dbReference type="GeneID" id="25906945"/>
<proteinExistence type="predicted"/>
<protein>
    <recommendedName>
        <fullName evidence="7">GRIP domain-containing protein</fullName>
    </recommendedName>
</protein>
<dbReference type="Pfam" id="PF01465">
    <property type="entry name" value="GRIP"/>
    <property type="match status" value="1"/>
</dbReference>
<keyword evidence="4" id="KW-0175">Coiled coil</keyword>
<dbReference type="EMBL" id="KQ242055">
    <property type="protein sequence ID" value="KNC81229.1"/>
    <property type="molecule type" value="Genomic_DNA"/>
</dbReference>
<evidence type="ECO:0000256" key="1">
    <source>
        <dbReference type="ARBA" id="ARBA00004184"/>
    </source>
</evidence>
<evidence type="ECO:0000259" key="7">
    <source>
        <dbReference type="PROSITE" id="PS50913"/>
    </source>
</evidence>
<feature type="compositionally biased region" description="Polar residues" evidence="6">
    <location>
        <begin position="177"/>
        <end position="202"/>
    </location>
</feature>
<dbReference type="AlphaFoldDB" id="A0A0L0FX63"/>
<dbReference type="SMART" id="SM00755">
    <property type="entry name" value="Grip"/>
    <property type="match status" value="1"/>
</dbReference>
<evidence type="ECO:0000256" key="4">
    <source>
        <dbReference type="ARBA" id="ARBA00023054"/>
    </source>
</evidence>
<reference evidence="8 9" key="1">
    <citation type="submission" date="2011-02" db="EMBL/GenBank/DDBJ databases">
        <title>The Genome Sequence of Sphaeroforma arctica JP610.</title>
        <authorList>
            <consortium name="The Broad Institute Genome Sequencing Platform"/>
            <person name="Russ C."/>
            <person name="Cuomo C."/>
            <person name="Young S.K."/>
            <person name="Zeng Q."/>
            <person name="Gargeya S."/>
            <person name="Alvarado L."/>
            <person name="Berlin A."/>
            <person name="Chapman S.B."/>
            <person name="Chen Z."/>
            <person name="Freedman E."/>
            <person name="Gellesch M."/>
            <person name="Goldberg J."/>
            <person name="Griggs A."/>
            <person name="Gujja S."/>
            <person name="Heilman E."/>
            <person name="Heiman D."/>
            <person name="Howarth C."/>
            <person name="Mehta T."/>
            <person name="Neiman D."/>
            <person name="Pearson M."/>
            <person name="Roberts A."/>
            <person name="Saif S."/>
            <person name="Shea T."/>
            <person name="Shenoy N."/>
            <person name="Sisk P."/>
            <person name="Stolte C."/>
            <person name="Sykes S."/>
            <person name="White J."/>
            <person name="Yandava C."/>
            <person name="Burger G."/>
            <person name="Gray M.W."/>
            <person name="Holland P.W.H."/>
            <person name="King N."/>
            <person name="Lang F.B.F."/>
            <person name="Roger A.J."/>
            <person name="Ruiz-Trillo I."/>
            <person name="Haas B."/>
            <person name="Nusbaum C."/>
            <person name="Birren B."/>
        </authorList>
    </citation>
    <scope>NUCLEOTIDE SEQUENCE [LARGE SCALE GENOMIC DNA]</scope>
    <source>
        <strain evidence="8 9">JP610</strain>
    </source>
</reference>
<evidence type="ECO:0000256" key="3">
    <source>
        <dbReference type="ARBA" id="ARBA00022490"/>
    </source>
</evidence>
<keyword evidence="9" id="KW-1185">Reference proteome</keyword>
<sequence>MTHIYRSEHSDMNGSSWHVTVHFSDWCTLLFYNLRSLYEANSRLRTSVGEHEQKEKDRQQLEARLQAMSVELARAQLQRSKTKATQSRTSEEIDALLKPIQTQLENERALVKELQQEIEDLKTDLDEAKEECMDLKDQLRASEQAVERLHTQEELLRDMLRRAEEASNAEQEPLRRNTPQMAATDPTVSNNLRTPSTQSQTIDLERLLSYNTANTPPGSPQTAQRNPSFGNPNQYSQAMQKKREELEVAQKTITHLRELVSDLESSGMRMEEQQRVLKEEIRRLERNAARNEAFNLEYLKKVLLSFLEAQEEKTRKPFLMVFAQMLKFSPEEMEKLNESYNVFETRNRYTHAPSLLSYFSSSTT</sequence>
<evidence type="ECO:0000256" key="6">
    <source>
        <dbReference type="SAM" id="MobiDB-lite"/>
    </source>
</evidence>
<dbReference type="PROSITE" id="PS50913">
    <property type="entry name" value="GRIP"/>
    <property type="match status" value="1"/>
</dbReference>
<organism evidence="8 9">
    <name type="scientific">Sphaeroforma arctica JP610</name>
    <dbReference type="NCBI Taxonomy" id="667725"/>
    <lineage>
        <taxon>Eukaryota</taxon>
        <taxon>Ichthyosporea</taxon>
        <taxon>Ichthyophonida</taxon>
        <taxon>Sphaeroforma</taxon>
    </lineage>
</organism>
<evidence type="ECO:0000256" key="2">
    <source>
        <dbReference type="ARBA" id="ARBA00004496"/>
    </source>
</evidence>
<dbReference type="OrthoDB" id="1926336at2759"/>
<keyword evidence="3" id="KW-0963">Cytoplasm</keyword>
<comment type="subcellular location">
    <subcellularLocation>
        <location evidence="2">Cytoplasm</location>
    </subcellularLocation>
    <subcellularLocation>
        <location evidence="1">Endomembrane system</location>
        <topology evidence="1">Peripheral membrane protein</topology>
    </subcellularLocation>
</comment>